<dbReference type="OrthoDB" id="185373at2759"/>
<evidence type="ECO:0000256" key="1">
    <source>
        <dbReference type="ARBA" id="ARBA00022737"/>
    </source>
</evidence>
<dbReference type="Pfam" id="PF20431">
    <property type="entry name" value="E_motif"/>
    <property type="match status" value="1"/>
</dbReference>
<dbReference type="AlphaFoldDB" id="A0A443PQA1"/>
<dbReference type="FunFam" id="1.25.40.10:FF:000682">
    <property type="entry name" value="Pentatricopeptide repeat-containing protein At3g16610"/>
    <property type="match status" value="1"/>
</dbReference>
<name>A0A443PQA1_9MAGN</name>
<dbReference type="PANTHER" id="PTHR47926">
    <property type="entry name" value="PENTATRICOPEPTIDE REPEAT-CONTAINING PROTEIN"/>
    <property type="match status" value="1"/>
</dbReference>
<feature type="repeat" description="PPR" evidence="2">
    <location>
        <begin position="397"/>
        <end position="427"/>
    </location>
</feature>
<evidence type="ECO:0000313" key="4">
    <source>
        <dbReference type="EMBL" id="RWR92905.1"/>
    </source>
</evidence>
<dbReference type="FunFam" id="1.25.40.10:FF:000031">
    <property type="entry name" value="Pentatricopeptide repeat-containing protein mitochondrial"/>
    <property type="match status" value="1"/>
</dbReference>
<evidence type="ECO:0000259" key="3">
    <source>
        <dbReference type="Pfam" id="PF14432"/>
    </source>
</evidence>
<dbReference type="GO" id="GO:0008270">
    <property type="term" value="F:zinc ion binding"/>
    <property type="evidence" value="ECO:0007669"/>
    <property type="project" value="InterPro"/>
</dbReference>
<dbReference type="InterPro" id="IPR046848">
    <property type="entry name" value="E_motif"/>
</dbReference>
<dbReference type="GO" id="GO:0003723">
    <property type="term" value="F:RNA binding"/>
    <property type="evidence" value="ECO:0007669"/>
    <property type="project" value="InterPro"/>
</dbReference>
<feature type="repeat" description="PPR" evidence="2">
    <location>
        <begin position="428"/>
        <end position="462"/>
    </location>
</feature>
<evidence type="ECO:0000313" key="5">
    <source>
        <dbReference type="Proteomes" id="UP000283530"/>
    </source>
</evidence>
<evidence type="ECO:0000256" key="2">
    <source>
        <dbReference type="PROSITE-ProRule" id="PRU00708"/>
    </source>
</evidence>
<feature type="repeat" description="PPR" evidence="2">
    <location>
        <begin position="225"/>
        <end position="259"/>
    </location>
</feature>
<dbReference type="Pfam" id="PF14432">
    <property type="entry name" value="DYW_deaminase"/>
    <property type="match status" value="1"/>
</dbReference>
<dbReference type="InterPro" id="IPR032867">
    <property type="entry name" value="DYW_dom"/>
</dbReference>
<dbReference type="Proteomes" id="UP000283530">
    <property type="component" value="Unassembled WGS sequence"/>
</dbReference>
<feature type="repeat" description="PPR" evidence="2">
    <location>
        <begin position="498"/>
        <end position="532"/>
    </location>
</feature>
<organism evidence="4 5">
    <name type="scientific">Cinnamomum micranthum f. kanehirae</name>
    <dbReference type="NCBI Taxonomy" id="337451"/>
    <lineage>
        <taxon>Eukaryota</taxon>
        <taxon>Viridiplantae</taxon>
        <taxon>Streptophyta</taxon>
        <taxon>Embryophyta</taxon>
        <taxon>Tracheophyta</taxon>
        <taxon>Spermatophyta</taxon>
        <taxon>Magnoliopsida</taxon>
        <taxon>Magnoliidae</taxon>
        <taxon>Laurales</taxon>
        <taxon>Lauraceae</taxon>
        <taxon>Cinnamomum</taxon>
    </lineage>
</organism>
<dbReference type="FunFam" id="1.25.40.10:FF:000366">
    <property type="entry name" value="Pentatricopeptide (PPR) repeat-containing protein"/>
    <property type="match status" value="1"/>
</dbReference>
<dbReference type="Pfam" id="PF01535">
    <property type="entry name" value="PPR"/>
    <property type="match status" value="3"/>
</dbReference>
<feature type="repeat" description="PPR" evidence="2">
    <location>
        <begin position="326"/>
        <end position="361"/>
    </location>
</feature>
<dbReference type="NCBIfam" id="TIGR00756">
    <property type="entry name" value="PPR"/>
    <property type="match status" value="7"/>
</dbReference>
<sequence length="836" mass="93640">MVFSKRLKFSKTLVSGLHHFQTKCKTTSTDSNLNRLFLQEPNIAEATKTLELTSNIEVSTYNRLLDTCIRSKSLNEGKKIHHHILKFKPNIKYTSLLEKIACLYVVCGEIELARLVFDEIEKPSIFLWNSMIRGYAWNGPFDRAIDLYYQMFNSGLKPNKFTFPFVLKACSTLMALEDGKEIHEDAKRVGLESDVFISTALVDFYAKCGCLRGAYQVFEKMPERDIVAWNAMIAGLALHGLFEDAMGLVSDMQKGGKSPNSSTVVAVLPVLGQAKALHHGKGLHGYCIRRFFYNDLLVGTALLDMYAKCECLSYSRRIFDIMSVRNEVTWSAMIGGYVLCDQTIEALAIFDQMVLDEALKPTSVALGTVLRACAKLNDLARGKKIHGYSTKNGLILDIKVGNSLLSMYSKGGITEDAIRLFDEMKSKDAVSYSAIISGFVQNGNAEEALIIFREMQQLCIEPDLATLLGVLPACAHLSALQHGQCNHGYVTVCGYTSDIAICNALIDMYSKCGRISIAKEIFDRMPKRDIISWNAIIAGYGIHGLGTEALSLFHDFLSTDLKPDDISFISLLSACSHSGLVTEGKHWFYKMSEHFKIMPRMEHYICMVDLLGRGGLLDEAYDFIRRMPLEPDVRVWGALLGACRIHENIELGEEVSKTIQKLGPEGTGNFVLLSNMYSAAGRWDDAANVRIIQRDQGFKKSPGCSWIEIGGSLHAFIGGDQSHPQSALIYDKLKELLVDMKKLGYQADTSFVLQDVEEEEKERILLYHSEKLAIAFGILNLRSDKPIFVTKNLRICGDCHTAIKFITVIIKRVITVRDVNRFHHFKDGTCNCTDFW</sequence>
<comment type="caution">
    <text evidence="4">The sequence shown here is derived from an EMBL/GenBank/DDBJ whole genome shotgun (WGS) entry which is preliminary data.</text>
</comment>
<feature type="domain" description="DYW" evidence="3">
    <location>
        <begin position="744"/>
        <end position="836"/>
    </location>
</feature>
<dbReference type="EMBL" id="QPKB01000009">
    <property type="protein sequence ID" value="RWR92905.1"/>
    <property type="molecule type" value="Genomic_DNA"/>
</dbReference>
<dbReference type="InterPro" id="IPR002885">
    <property type="entry name" value="PPR_rpt"/>
</dbReference>
<keyword evidence="1" id="KW-0677">Repeat</keyword>
<proteinExistence type="predicted"/>
<dbReference type="STRING" id="337451.A0A443PQA1"/>
<dbReference type="FunFam" id="1.25.40.10:FF:000344">
    <property type="entry name" value="Pentatricopeptide repeat-containing protein"/>
    <property type="match status" value="1"/>
</dbReference>
<dbReference type="PANTHER" id="PTHR47926:SF536">
    <property type="entry name" value="DYW DOMAIN-CONTAINING PROTEIN"/>
    <property type="match status" value="1"/>
</dbReference>
<protein>
    <submittedName>
        <fullName evidence="4">Pentatricopeptide repeat-containing protein</fullName>
    </submittedName>
</protein>
<dbReference type="Gene3D" id="1.25.40.10">
    <property type="entry name" value="Tetratricopeptide repeat domain"/>
    <property type="match status" value="6"/>
</dbReference>
<gene>
    <name evidence="4" type="ORF">CKAN_02213200</name>
</gene>
<feature type="repeat" description="PPR" evidence="2">
    <location>
        <begin position="124"/>
        <end position="158"/>
    </location>
</feature>
<dbReference type="PROSITE" id="PS51375">
    <property type="entry name" value="PPR"/>
    <property type="match status" value="6"/>
</dbReference>
<dbReference type="InterPro" id="IPR011990">
    <property type="entry name" value="TPR-like_helical_dom_sf"/>
</dbReference>
<dbReference type="Pfam" id="PF13041">
    <property type="entry name" value="PPR_2"/>
    <property type="match status" value="4"/>
</dbReference>
<reference evidence="4 5" key="1">
    <citation type="journal article" date="2019" name="Nat. Plants">
        <title>Stout camphor tree genome fills gaps in understanding of flowering plant genome evolution.</title>
        <authorList>
            <person name="Chaw S.M."/>
            <person name="Liu Y.C."/>
            <person name="Wu Y.W."/>
            <person name="Wang H.Y."/>
            <person name="Lin C.I."/>
            <person name="Wu C.S."/>
            <person name="Ke H.M."/>
            <person name="Chang L.Y."/>
            <person name="Hsu C.Y."/>
            <person name="Yang H.T."/>
            <person name="Sudianto E."/>
            <person name="Hsu M.H."/>
            <person name="Wu K.P."/>
            <person name="Wang L.N."/>
            <person name="Leebens-Mack J.H."/>
            <person name="Tsai I.J."/>
        </authorList>
    </citation>
    <scope>NUCLEOTIDE SEQUENCE [LARGE SCALE GENOMIC DNA]</scope>
    <source>
        <strain evidence="5">cv. Chaw 1501</strain>
        <tissue evidence="4">Young leaves</tissue>
    </source>
</reference>
<keyword evidence="5" id="KW-1185">Reference proteome</keyword>
<dbReference type="GO" id="GO:0009451">
    <property type="term" value="P:RNA modification"/>
    <property type="evidence" value="ECO:0007669"/>
    <property type="project" value="InterPro"/>
</dbReference>
<accession>A0A443PQA1</accession>
<dbReference type="InterPro" id="IPR046960">
    <property type="entry name" value="PPR_At4g14850-like_plant"/>
</dbReference>